<feature type="non-terminal residue" evidence="1">
    <location>
        <position position="1"/>
    </location>
</feature>
<accession>A0A382P002</accession>
<dbReference type="AlphaFoldDB" id="A0A382P002"/>
<dbReference type="EMBL" id="UINC01103932">
    <property type="protein sequence ID" value="SVC66709.1"/>
    <property type="molecule type" value="Genomic_DNA"/>
</dbReference>
<gene>
    <name evidence="1" type="ORF">METZ01_LOCUS319563</name>
</gene>
<proteinExistence type="predicted"/>
<name>A0A382P002_9ZZZZ</name>
<reference evidence="1" key="1">
    <citation type="submission" date="2018-05" db="EMBL/GenBank/DDBJ databases">
        <authorList>
            <person name="Lanie J.A."/>
            <person name="Ng W.-L."/>
            <person name="Kazmierczak K.M."/>
            <person name="Andrzejewski T.M."/>
            <person name="Davidsen T.M."/>
            <person name="Wayne K.J."/>
            <person name="Tettelin H."/>
            <person name="Glass J.I."/>
            <person name="Rusch D."/>
            <person name="Podicherti R."/>
            <person name="Tsui H.-C.T."/>
            <person name="Winkler M.E."/>
        </authorList>
    </citation>
    <scope>NUCLEOTIDE SEQUENCE</scope>
</reference>
<evidence type="ECO:0000313" key="1">
    <source>
        <dbReference type="EMBL" id="SVC66709.1"/>
    </source>
</evidence>
<organism evidence="1">
    <name type="scientific">marine metagenome</name>
    <dbReference type="NCBI Taxonomy" id="408172"/>
    <lineage>
        <taxon>unclassified sequences</taxon>
        <taxon>metagenomes</taxon>
        <taxon>ecological metagenomes</taxon>
    </lineage>
</organism>
<sequence length="41" mass="4820">NNGSGKWDQATDLGICRFIFFYHSNYCQDVRSLPTLLVHFR</sequence>
<protein>
    <submittedName>
        <fullName evidence="1">Uncharacterized protein</fullName>
    </submittedName>
</protein>